<sequence length="157" mass="17488">MVQYTIPQSPENVLITVSGRDSAKAREKAMDQLLEMMGDGKLTADLDDGFTPKDFIEVKEQKTEPTAEENAIVDAVQILSSLANLKIKVQGSRSEALKVRELVDLLFTDDVITDEQLEELKNGFKVLKTFAQSNLRYRDARASAEEARKVLDEALGK</sequence>
<organism evidence="1 2">
    <name type="scientific">Adonisia turfae CCMR0081</name>
    <dbReference type="NCBI Taxonomy" id="2292702"/>
    <lineage>
        <taxon>Bacteria</taxon>
        <taxon>Bacillati</taxon>
        <taxon>Cyanobacteriota</taxon>
        <taxon>Adonisia</taxon>
        <taxon>Adonisia turfae</taxon>
    </lineage>
</organism>
<protein>
    <submittedName>
        <fullName evidence="1">Uncharacterized protein</fullName>
    </submittedName>
</protein>
<dbReference type="AlphaFoldDB" id="A0A6M0RSE0"/>
<name>A0A6M0RSE0_9CYAN</name>
<dbReference type="EMBL" id="QXHD01000004">
    <property type="protein sequence ID" value="NEZ58743.1"/>
    <property type="molecule type" value="Genomic_DNA"/>
</dbReference>
<accession>A0A6M0RSE0</accession>
<reference evidence="1 2" key="1">
    <citation type="journal article" date="2020" name="Microb. Ecol.">
        <title>Ecogenomics of the Marine Benthic Filamentous Cyanobacterium Adonisia.</title>
        <authorList>
            <person name="Walter J.M."/>
            <person name="Coutinho F.H."/>
            <person name="Leomil L."/>
            <person name="Hargreaves P.I."/>
            <person name="Campeao M.E."/>
            <person name="Vieira V.V."/>
            <person name="Silva B.S."/>
            <person name="Fistarol G.O."/>
            <person name="Salomon P.S."/>
            <person name="Sawabe T."/>
            <person name="Mino S."/>
            <person name="Hosokawa M."/>
            <person name="Miyashita H."/>
            <person name="Maruyama F."/>
            <person name="van Verk M.C."/>
            <person name="Dutilh B.E."/>
            <person name="Thompson C.C."/>
            <person name="Thompson F.L."/>
        </authorList>
    </citation>
    <scope>NUCLEOTIDE SEQUENCE [LARGE SCALE GENOMIC DNA]</scope>
    <source>
        <strain evidence="1 2">CCMR0081</strain>
    </source>
</reference>
<evidence type="ECO:0000313" key="2">
    <source>
        <dbReference type="Proteomes" id="UP000481033"/>
    </source>
</evidence>
<comment type="caution">
    <text evidence="1">The sequence shown here is derived from an EMBL/GenBank/DDBJ whole genome shotgun (WGS) entry which is preliminary data.</text>
</comment>
<keyword evidence="2" id="KW-1185">Reference proteome</keyword>
<dbReference type="RefSeq" id="WP_006517873.1">
    <property type="nucleotide sequence ID" value="NZ_QXHD01000004.1"/>
</dbReference>
<dbReference type="Proteomes" id="UP000481033">
    <property type="component" value="Unassembled WGS sequence"/>
</dbReference>
<gene>
    <name evidence="1" type="ORF">DXZ20_24500</name>
</gene>
<proteinExistence type="predicted"/>
<evidence type="ECO:0000313" key="1">
    <source>
        <dbReference type="EMBL" id="NEZ58743.1"/>
    </source>
</evidence>